<dbReference type="AlphaFoldDB" id="A0A0E9U9L6"/>
<reference evidence="1" key="1">
    <citation type="submission" date="2014-11" db="EMBL/GenBank/DDBJ databases">
        <authorList>
            <person name="Amaro Gonzalez C."/>
        </authorList>
    </citation>
    <scope>NUCLEOTIDE SEQUENCE</scope>
</reference>
<proteinExistence type="predicted"/>
<accession>A0A0E9U9L6</accession>
<reference evidence="1" key="2">
    <citation type="journal article" date="2015" name="Fish Shellfish Immunol.">
        <title>Early steps in the European eel (Anguilla anguilla)-Vibrio vulnificus interaction in the gills: Role of the RtxA13 toxin.</title>
        <authorList>
            <person name="Callol A."/>
            <person name="Pajuelo D."/>
            <person name="Ebbesson L."/>
            <person name="Teles M."/>
            <person name="MacKenzie S."/>
            <person name="Amaro C."/>
        </authorList>
    </citation>
    <scope>NUCLEOTIDE SEQUENCE</scope>
</reference>
<sequence>MACIFFSSISDCLDNIIYTKLKKLGIHNVAFNPGIESSW</sequence>
<dbReference type="EMBL" id="GBXM01045973">
    <property type="protein sequence ID" value="JAH62604.1"/>
    <property type="molecule type" value="Transcribed_RNA"/>
</dbReference>
<organism evidence="1">
    <name type="scientific">Anguilla anguilla</name>
    <name type="common">European freshwater eel</name>
    <name type="synonym">Muraena anguilla</name>
    <dbReference type="NCBI Taxonomy" id="7936"/>
    <lineage>
        <taxon>Eukaryota</taxon>
        <taxon>Metazoa</taxon>
        <taxon>Chordata</taxon>
        <taxon>Craniata</taxon>
        <taxon>Vertebrata</taxon>
        <taxon>Euteleostomi</taxon>
        <taxon>Actinopterygii</taxon>
        <taxon>Neopterygii</taxon>
        <taxon>Teleostei</taxon>
        <taxon>Anguilliformes</taxon>
        <taxon>Anguillidae</taxon>
        <taxon>Anguilla</taxon>
    </lineage>
</organism>
<name>A0A0E9U9L6_ANGAN</name>
<protein>
    <submittedName>
        <fullName evidence="1">Uncharacterized protein</fullName>
    </submittedName>
</protein>
<evidence type="ECO:0000313" key="1">
    <source>
        <dbReference type="EMBL" id="JAH62604.1"/>
    </source>
</evidence>